<comment type="similarity">
    <text evidence="1">Belongs to the BetVI family.</text>
</comment>
<dbReference type="InterPro" id="IPR050279">
    <property type="entry name" value="Plant_def-hormone_signal"/>
</dbReference>
<dbReference type="GO" id="GO:0005634">
    <property type="term" value="C:nucleus"/>
    <property type="evidence" value="ECO:0007669"/>
    <property type="project" value="TreeGrafter"/>
</dbReference>
<dbReference type="GO" id="GO:0004864">
    <property type="term" value="F:protein phosphatase inhibitor activity"/>
    <property type="evidence" value="ECO:0007669"/>
    <property type="project" value="TreeGrafter"/>
</dbReference>
<dbReference type="CDD" id="cd07816">
    <property type="entry name" value="Bet_v1-like"/>
    <property type="match status" value="1"/>
</dbReference>
<dbReference type="InterPro" id="IPR000916">
    <property type="entry name" value="Bet_v_I/MLP"/>
</dbReference>
<dbReference type="GO" id="GO:0006952">
    <property type="term" value="P:defense response"/>
    <property type="evidence" value="ECO:0007669"/>
    <property type="project" value="InterPro"/>
</dbReference>
<dbReference type="AlphaFoldDB" id="A0AAV1B3Z1"/>
<dbReference type="GO" id="GO:0038023">
    <property type="term" value="F:signaling receptor activity"/>
    <property type="evidence" value="ECO:0007669"/>
    <property type="project" value="TreeGrafter"/>
</dbReference>
<dbReference type="GO" id="GO:0005737">
    <property type="term" value="C:cytoplasm"/>
    <property type="evidence" value="ECO:0007669"/>
    <property type="project" value="TreeGrafter"/>
</dbReference>
<dbReference type="FunFam" id="3.30.530.20:FF:000033">
    <property type="entry name" value="S-norcoclaurine synthase"/>
    <property type="match status" value="1"/>
</dbReference>
<dbReference type="GO" id="GO:0009738">
    <property type="term" value="P:abscisic acid-activated signaling pathway"/>
    <property type="evidence" value="ECO:0007669"/>
    <property type="project" value="TreeGrafter"/>
</dbReference>
<evidence type="ECO:0000313" key="4">
    <source>
        <dbReference type="EMBL" id="CAI8617076.1"/>
    </source>
</evidence>
<evidence type="ECO:0000259" key="3">
    <source>
        <dbReference type="Pfam" id="PF00407"/>
    </source>
</evidence>
<dbReference type="EMBL" id="OX451741">
    <property type="protein sequence ID" value="CAI8617076.1"/>
    <property type="molecule type" value="Genomic_DNA"/>
</dbReference>
<organism evidence="4 5">
    <name type="scientific">Vicia faba</name>
    <name type="common">Broad bean</name>
    <name type="synonym">Faba vulgaris</name>
    <dbReference type="NCBI Taxonomy" id="3906"/>
    <lineage>
        <taxon>Eukaryota</taxon>
        <taxon>Viridiplantae</taxon>
        <taxon>Streptophyta</taxon>
        <taxon>Embryophyta</taxon>
        <taxon>Tracheophyta</taxon>
        <taxon>Spermatophyta</taxon>
        <taxon>Magnoliopsida</taxon>
        <taxon>eudicotyledons</taxon>
        <taxon>Gunneridae</taxon>
        <taxon>Pentapetalae</taxon>
        <taxon>rosids</taxon>
        <taxon>fabids</taxon>
        <taxon>Fabales</taxon>
        <taxon>Fabaceae</taxon>
        <taxon>Papilionoideae</taxon>
        <taxon>50 kb inversion clade</taxon>
        <taxon>NPAAA clade</taxon>
        <taxon>Hologalegina</taxon>
        <taxon>IRL clade</taxon>
        <taxon>Fabeae</taxon>
        <taxon>Vicia</taxon>
    </lineage>
</organism>
<keyword evidence="5" id="KW-1185">Reference proteome</keyword>
<dbReference type="Pfam" id="PF00407">
    <property type="entry name" value="Bet_v_1"/>
    <property type="match status" value="1"/>
</dbReference>
<dbReference type="GO" id="GO:0010427">
    <property type="term" value="F:abscisic acid binding"/>
    <property type="evidence" value="ECO:0007669"/>
    <property type="project" value="TreeGrafter"/>
</dbReference>
<dbReference type="GO" id="GO:0009820">
    <property type="term" value="P:alkaloid metabolic process"/>
    <property type="evidence" value="ECO:0007669"/>
    <property type="project" value="UniProtKB-KW"/>
</dbReference>
<dbReference type="InterPro" id="IPR023393">
    <property type="entry name" value="START-like_dom_sf"/>
</dbReference>
<evidence type="ECO:0000313" key="5">
    <source>
        <dbReference type="Proteomes" id="UP001157006"/>
    </source>
</evidence>
<gene>
    <name evidence="4" type="ORF">VFH_VI059080</name>
</gene>
<evidence type="ECO:0000256" key="2">
    <source>
        <dbReference type="ARBA" id="ARBA00022589"/>
    </source>
</evidence>
<reference evidence="4 5" key="1">
    <citation type="submission" date="2023-01" db="EMBL/GenBank/DDBJ databases">
        <authorList>
            <person name="Kreplak J."/>
        </authorList>
    </citation>
    <scope>NUCLEOTIDE SEQUENCE [LARGE SCALE GENOMIC DNA]</scope>
</reference>
<protein>
    <recommendedName>
        <fullName evidence="3">Bet v I/Major latex protein domain-containing protein</fullName>
    </recommendedName>
</protein>
<dbReference type="Gene3D" id="3.30.530.20">
    <property type="match status" value="1"/>
</dbReference>
<feature type="domain" description="Bet v I/Major latex protein" evidence="3">
    <location>
        <begin position="10"/>
        <end position="134"/>
    </location>
</feature>
<sequence length="168" mass="18574">MVSLNVTEKMSGQLEHELELDVPASEAWELFGTLGIGKLVCEEMPQLFQKVEIVEGDGGVGTILKVTFTPGIPGPASYNEKFTKIDNERRIKEVEVVEGGYLDFGFTLYRVRFEVIEKGEDSSIIKSTVEYEVEEAAKASLVSIDLLANIELVAKNYLGRNKAAKEAK</sequence>
<dbReference type="SUPFAM" id="SSF55961">
    <property type="entry name" value="Bet v1-like"/>
    <property type="match status" value="1"/>
</dbReference>
<proteinExistence type="inferred from homology"/>
<dbReference type="Proteomes" id="UP001157006">
    <property type="component" value="Chromosome 6"/>
</dbReference>
<accession>A0AAV1B3Z1</accession>
<dbReference type="PANTHER" id="PTHR31213">
    <property type="entry name" value="OS08G0374000 PROTEIN-RELATED"/>
    <property type="match status" value="1"/>
</dbReference>
<evidence type="ECO:0000256" key="1">
    <source>
        <dbReference type="ARBA" id="ARBA00009744"/>
    </source>
</evidence>
<name>A0AAV1B3Z1_VICFA</name>
<keyword evidence="2" id="KW-0017">Alkaloid metabolism</keyword>
<dbReference type="PANTHER" id="PTHR31213:SF19">
    <property type="entry name" value="BET V I_MAJOR LATEX PROTEIN DOMAIN-CONTAINING PROTEIN"/>
    <property type="match status" value="1"/>
</dbReference>